<evidence type="ECO:0000259" key="2">
    <source>
        <dbReference type="PROSITE" id="PS50835"/>
    </source>
</evidence>
<feature type="domain" description="Ig-like" evidence="2">
    <location>
        <begin position="203"/>
        <end position="283"/>
    </location>
</feature>
<dbReference type="Pfam" id="PF00498">
    <property type="entry name" value="FHA"/>
    <property type="match status" value="1"/>
</dbReference>
<accession>A0A8S1RSW9</accession>
<keyword evidence="4" id="KW-1185">Reference proteome</keyword>
<dbReference type="CDD" id="cd00060">
    <property type="entry name" value="FHA"/>
    <property type="match status" value="1"/>
</dbReference>
<dbReference type="PROSITE" id="PS50006">
    <property type="entry name" value="FHA_DOMAIN"/>
    <property type="match status" value="1"/>
</dbReference>
<feature type="domain" description="FHA" evidence="1">
    <location>
        <begin position="208"/>
        <end position="258"/>
    </location>
</feature>
<dbReference type="PROSITE" id="PS50835">
    <property type="entry name" value="IG_LIKE"/>
    <property type="match status" value="1"/>
</dbReference>
<dbReference type="EMBL" id="CAJJDN010000265">
    <property type="protein sequence ID" value="CAD8130135.1"/>
    <property type="molecule type" value="Genomic_DNA"/>
</dbReference>
<dbReference type="InterPro" id="IPR000253">
    <property type="entry name" value="FHA_dom"/>
</dbReference>
<dbReference type="OrthoDB" id="5855668at2759"/>
<gene>
    <name evidence="3" type="ORF">PSON_ATCC_30995.1.T2650006</name>
</gene>
<protein>
    <recommendedName>
        <fullName evidence="5">FHA domain-containing protein</fullName>
    </recommendedName>
</protein>
<evidence type="ECO:0000259" key="1">
    <source>
        <dbReference type="PROSITE" id="PS50006"/>
    </source>
</evidence>
<proteinExistence type="predicted"/>
<evidence type="ECO:0000313" key="4">
    <source>
        <dbReference type="Proteomes" id="UP000692954"/>
    </source>
</evidence>
<sequence>MRKKILNKANSYRFAYGLDSLLKRILGYLQDNSNEKDLEIQLNTKGKEIDIEQRQIIIENENKELKRIEYVYLFLNVYKKQQIGILIEQDLEKFVSKKDHKLISIVLKSQEVKLGDIQAIKFQYWRRAFSIFHAEVIYQNEEFYINDIGSTTGIFITVETNNNCKLEWLLNQVAINLKFNKRIEMVLIQMTNTPEKHVINLTPQKSVTTVGRQQTANLTFSEDHHLSNIHAKICLIDGRVYLEDMGSKFISWLRLSREGQPSQLYPLSNQTVLKIGTTSTYLCKRNTQLVVEIVINYNFYIIYQCLLNLIYIERQFKIS</sequence>
<dbReference type="Proteomes" id="UP000692954">
    <property type="component" value="Unassembled WGS sequence"/>
</dbReference>
<evidence type="ECO:0000313" key="3">
    <source>
        <dbReference type="EMBL" id="CAD8130135.1"/>
    </source>
</evidence>
<dbReference type="AlphaFoldDB" id="A0A8S1RSW9"/>
<reference evidence="3" key="1">
    <citation type="submission" date="2021-01" db="EMBL/GenBank/DDBJ databases">
        <authorList>
            <consortium name="Genoscope - CEA"/>
            <person name="William W."/>
        </authorList>
    </citation>
    <scope>NUCLEOTIDE SEQUENCE</scope>
</reference>
<name>A0A8S1RSW9_9CILI</name>
<organism evidence="3 4">
    <name type="scientific">Paramecium sonneborni</name>
    <dbReference type="NCBI Taxonomy" id="65129"/>
    <lineage>
        <taxon>Eukaryota</taxon>
        <taxon>Sar</taxon>
        <taxon>Alveolata</taxon>
        <taxon>Ciliophora</taxon>
        <taxon>Intramacronucleata</taxon>
        <taxon>Oligohymenophorea</taxon>
        <taxon>Peniculida</taxon>
        <taxon>Parameciidae</taxon>
        <taxon>Paramecium</taxon>
    </lineage>
</organism>
<dbReference type="InterPro" id="IPR007110">
    <property type="entry name" value="Ig-like_dom"/>
</dbReference>
<evidence type="ECO:0008006" key="5">
    <source>
        <dbReference type="Google" id="ProtNLM"/>
    </source>
</evidence>
<comment type="caution">
    <text evidence="3">The sequence shown here is derived from an EMBL/GenBank/DDBJ whole genome shotgun (WGS) entry which is preliminary data.</text>
</comment>